<name>A0A9P6IV06_MORAP</name>
<reference evidence="2" key="1">
    <citation type="journal article" date="2020" name="Fungal Divers.">
        <title>Resolving the Mortierellaceae phylogeny through synthesis of multi-gene phylogenetics and phylogenomics.</title>
        <authorList>
            <person name="Vandepol N."/>
            <person name="Liber J."/>
            <person name="Desiro A."/>
            <person name="Na H."/>
            <person name="Kennedy M."/>
            <person name="Barry K."/>
            <person name="Grigoriev I.V."/>
            <person name="Miller A.N."/>
            <person name="O'Donnell K."/>
            <person name="Stajich J.E."/>
            <person name="Bonito G."/>
        </authorList>
    </citation>
    <scope>NUCLEOTIDE SEQUENCE</scope>
    <source>
        <strain evidence="2">CK1249</strain>
    </source>
</reference>
<keyword evidence="3" id="KW-1185">Reference proteome</keyword>
<dbReference type="CDD" id="cd00657">
    <property type="entry name" value="Ferritin_like"/>
    <property type="match status" value="1"/>
</dbReference>
<feature type="signal peptide" evidence="1">
    <location>
        <begin position="1"/>
        <end position="19"/>
    </location>
</feature>
<dbReference type="InterPro" id="IPR052965">
    <property type="entry name" value="Pigment-catalase-like"/>
</dbReference>
<dbReference type="PANTHER" id="PTHR31694:SF26">
    <property type="entry name" value="OS05G0151100 PROTEIN"/>
    <property type="match status" value="1"/>
</dbReference>
<dbReference type="AlphaFoldDB" id="A0A9P6IV06"/>
<dbReference type="Proteomes" id="UP000738359">
    <property type="component" value="Unassembled WGS sequence"/>
</dbReference>
<evidence type="ECO:0000313" key="3">
    <source>
        <dbReference type="Proteomes" id="UP000738359"/>
    </source>
</evidence>
<accession>A0A9P6IV06</accession>
<dbReference type="InterPro" id="IPR012347">
    <property type="entry name" value="Ferritin-like"/>
</dbReference>
<dbReference type="SUPFAM" id="SSF47240">
    <property type="entry name" value="Ferritin-like"/>
    <property type="match status" value="1"/>
</dbReference>
<organism evidence="2 3">
    <name type="scientific">Mortierella alpina</name>
    <name type="common">Oleaginous fungus</name>
    <name type="synonym">Mortierella renispora</name>
    <dbReference type="NCBI Taxonomy" id="64518"/>
    <lineage>
        <taxon>Eukaryota</taxon>
        <taxon>Fungi</taxon>
        <taxon>Fungi incertae sedis</taxon>
        <taxon>Mucoromycota</taxon>
        <taxon>Mortierellomycotina</taxon>
        <taxon>Mortierellomycetes</taxon>
        <taxon>Mortierellales</taxon>
        <taxon>Mortierellaceae</taxon>
        <taxon>Mortierella</taxon>
    </lineage>
</organism>
<proteinExistence type="predicted"/>
<dbReference type="OrthoDB" id="1001765at2759"/>
<keyword evidence="1" id="KW-0732">Signal</keyword>
<dbReference type="InterPro" id="IPR009078">
    <property type="entry name" value="Ferritin-like_SF"/>
</dbReference>
<dbReference type="EMBL" id="JAAAHY010001759">
    <property type="protein sequence ID" value="KAF9946928.1"/>
    <property type="molecule type" value="Genomic_DNA"/>
</dbReference>
<gene>
    <name evidence="2" type="ORF">BGZ70_002951</name>
</gene>
<evidence type="ECO:0000313" key="2">
    <source>
        <dbReference type="EMBL" id="KAF9946928.1"/>
    </source>
</evidence>
<comment type="caution">
    <text evidence="2">The sequence shown here is derived from an EMBL/GenBank/DDBJ whole genome shotgun (WGS) entry which is preliminary data.</text>
</comment>
<evidence type="ECO:0008006" key="4">
    <source>
        <dbReference type="Google" id="ProtNLM"/>
    </source>
</evidence>
<dbReference type="PANTHER" id="PTHR31694">
    <property type="entry name" value="DESICCATION-LIKE PROTEIN"/>
    <property type="match status" value="1"/>
</dbReference>
<sequence length="295" mass="32151">MRFSILTIVSAIAATVVMAAPQLTKRDAASDLGVLNYALTLEHLEAEFYEQGLAKFGASAFKKVYHGRGKQVRQRFVHIGEHESTHVNTLISVITSLGGTPVEKCKYKFPLDTVEQFVAVAQALENTGVSAYLGAASGLSGDLLTAAATITTVEARHSSYLNELLWQKGAPYSFDTPLTPREIVTIAINFIESCPQEVGVVPFTQLTATMPGHGESTVHVAYEGQEAHGDNAYCQFWYDNKVAVSKRSECTWPKDACGYVYLVVTDSATPITRNDEARIWAGPSLLFNGDHYGDH</sequence>
<protein>
    <recommendedName>
        <fullName evidence="4">Ferritin-like domain-containing protein</fullName>
    </recommendedName>
</protein>
<feature type="chain" id="PRO_5040420843" description="Ferritin-like domain-containing protein" evidence="1">
    <location>
        <begin position="20"/>
        <end position="295"/>
    </location>
</feature>
<dbReference type="Pfam" id="PF13668">
    <property type="entry name" value="Ferritin_2"/>
    <property type="match status" value="1"/>
</dbReference>
<evidence type="ECO:0000256" key="1">
    <source>
        <dbReference type="SAM" id="SignalP"/>
    </source>
</evidence>
<dbReference type="Gene3D" id="1.20.1260.10">
    <property type="match status" value="1"/>
</dbReference>